<dbReference type="CDD" id="cd00448">
    <property type="entry name" value="YjgF_YER057c_UK114_family"/>
    <property type="match status" value="1"/>
</dbReference>
<evidence type="ECO:0000313" key="3">
    <source>
        <dbReference type="Proteomes" id="UP000584642"/>
    </source>
</evidence>
<dbReference type="PANTHER" id="PTHR11803">
    <property type="entry name" value="2-IMINOBUTANOATE/2-IMINOPROPANOATE DEAMINASE RIDA"/>
    <property type="match status" value="1"/>
</dbReference>
<sequence length="128" mass="13399">MQTITPTDITAPLGHYSHAILVPAGTDTLHVAGQVGAAVDGTVPEAFEAQARLCWENLLAVLRAAGMGVENLVKTTVYLTSAADLPVFATVRNRYLGNHKPASTLIVAAALARPEWKVEIDAVAARGA</sequence>
<dbReference type="SUPFAM" id="SSF55298">
    <property type="entry name" value="YjgF-like"/>
    <property type="match status" value="1"/>
</dbReference>
<keyword evidence="3" id="KW-1185">Reference proteome</keyword>
<organism evidence="2 3">
    <name type="scientific">Azospirillum oleiclasticum</name>
    <dbReference type="NCBI Taxonomy" id="2735135"/>
    <lineage>
        <taxon>Bacteria</taxon>
        <taxon>Pseudomonadati</taxon>
        <taxon>Pseudomonadota</taxon>
        <taxon>Alphaproteobacteria</taxon>
        <taxon>Rhodospirillales</taxon>
        <taxon>Azospirillaceae</taxon>
        <taxon>Azospirillum</taxon>
    </lineage>
</organism>
<dbReference type="Gene3D" id="3.30.1330.40">
    <property type="entry name" value="RutC-like"/>
    <property type="match status" value="1"/>
</dbReference>
<dbReference type="InterPro" id="IPR006175">
    <property type="entry name" value="YjgF/YER057c/UK114"/>
</dbReference>
<gene>
    <name evidence="2" type="ORF">HND93_01290</name>
</gene>
<dbReference type="PANTHER" id="PTHR11803:SF58">
    <property type="entry name" value="PROTEIN HMF1-RELATED"/>
    <property type="match status" value="1"/>
</dbReference>
<reference evidence="2 3" key="1">
    <citation type="submission" date="2020-05" db="EMBL/GenBank/DDBJ databases">
        <title>Azospirillum oleiclasticum sp. nov, a nitrogen-fixing and heavy crude oil-emulsifying bacterium isolated from the crude oil of Yumen Oilfield.</title>
        <authorList>
            <person name="Wu D."/>
            <person name="Cai M."/>
            <person name="Zhang X."/>
        </authorList>
    </citation>
    <scope>NUCLEOTIDE SEQUENCE [LARGE SCALE GENOMIC DNA]</scope>
    <source>
        <strain evidence="2 3">ROY-1-1-2</strain>
    </source>
</reference>
<dbReference type="InterPro" id="IPR035959">
    <property type="entry name" value="RutC-like_sf"/>
</dbReference>
<protein>
    <submittedName>
        <fullName evidence="2">RidA family protein</fullName>
    </submittedName>
</protein>
<dbReference type="Pfam" id="PF01042">
    <property type="entry name" value="Ribonuc_L-PSP"/>
    <property type="match status" value="1"/>
</dbReference>
<name>A0ABX2T1Y8_9PROT</name>
<evidence type="ECO:0000256" key="1">
    <source>
        <dbReference type="ARBA" id="ARBA00010552"/>
    </source>
</evidence>
<proteinExistence type="inferred from homology"/>
<evidence type="ECO:0000313" key="2">
    <source>
        <dbReference type="EMBL" id="NYZ18329.1"/>
    </source>
</evidence>
<dbReference type="EMBL" id="JABFDB010000001">
    <property type="protein sequence ID" value="NYZ18329.1"/>
    <property type="molecule type" value="Genomic_DNA"/>
</dbReference>
<accession>A0ABX2T1Y8</accession>
<dbReference type="Proteomes" id="UP000584642">
    <property type="component" value="Unassembled WGS sequence"/>
</dbReference>
<dbReference type="RefSeq" id="WP_180280081.1">
    <property type="nucleotide sequence ID" value="NZ_JABFDB010000001.1"/>
</dbReference>
<comment type="caution">
    <text evidence="2">The sequence shown here is derived from an EMBL/GenBank/DDBJ whole genome shotgun (WGS) entry which is preliminary data.</text>
</comment>
<comment type="similarity">
    <text evidence="1">Belongs to the RutC family.</text>
</comment>